<proteinExistence type="predicted"/>
<evidence type="ECO:0000313" key="1">
    <source>
        <dbReference type="EMBL" id="SBV93923.1"/>
    </source>
</evidence>
<protein>
    <submittedName>
        <fullName evidence="1">Uncharacterized protein</fullName>
    </submittedName>
</protein>
<gene>
    <name evidence="1" type="ORF">KL86DYS1_10995</name>
</gene>
<dbReference type="EMBL" id="FLUM01000001">
    <property type="protein sequence ID" value="SBV93923.1"/>
    <property type="molecule type" value="Genomic_DNA"/>
</dbReference>
<name>A0A212J384_9BACT</name>
<organism evidence="1">
    <name type="scientific">uncultured Dysgonomonas sp</name>
    <dbReference type="NCBI Taxonomy" id="206096"/>
    <lineage>
        <taxon>Bacteria</taxon>
        <taxon>Pseudomonadati</taxon>
        <taxon>Bacteroidota</taxon>
        <taxon>Bacteroidia</taxon>
        <taxon>Bacteroidales</taxon>
        <taxon>Dysgonomonadaceae</taxon>
        <taxon>Dysgonomonas</taxon>
        <taxon>environmental samples</taxon>
    </lineage>
</organism>
<reference evidence="1" key="1">
    <citation type="submission" date="2016-04" db="EMBL/GenBank/DDBJ databases">
        <authorList>
            <person name="Evans L.H."/>
            <person name="Alamgir A."/>
            <person name="Owens N."/>
            <person name="Weber N.D."/>
            <person name="Virtaneva K."/>
            <person name="Barbian K."/>
            <person name="Babar A."/>
            <person name="Rosenke K."/>
        </authorList>
    </citation>
    <scope>NUCLEOTIDE SEQUENCE</scope>
    <source>
        <strain evidence="1">86-1</strain>
    </source>
</reference>
<dbReference type="AlphaFoldDB" id="A0A212J384"/>
<sequence>MFRANRTSIYKEMRPSGIMVSLNVNKVMGIITKNNFLFDREFGYNSSLAIRYKDIMLGMASVDVAANEYPNVKIYPVIINNSNICFIS</sequence>
<accession>A0A212J384</accession>